<keyword evidence="2" id="KW-1003">Cell membrane</keyword>
<dbReference type="RefSeq" id="WP_185706560.1">
    <property type="nucleotide sequence ID" value="NZ_JBJYKA010000004.1"/>
</dbReference>
<evidence type="ECO:0000256" key="4">
    <source>
        <dbReference type="ARBA" id="ARBA00022679"/>
    </source>
</evidence>
<accession>A0A9X7YEW9</accession>
<comment type="subcellular location">
    <subcellularLocation>
        <location evidence="1">Cell membrane</location>
    </subcellularLocation>
</comment>
<dbReference type="InterPro" id="IPR001173">
    <property type="entry name" value="Glyco_trans_2-like"/>
</dbReference>
<dbReference type="AlphaFoldDB" id="A0A9X7YEW9"/>
<proteinExistence type="predicted"/>
<evidence type="ECO:0000313" key="7">
    <source>
        <dbReference type="EMBL" id="QNG47934.1"/>
    </source>
</evidence>
<dbReference type="Proteomes" id="UP000515377">
    <property type="component" value="Chromosome"/>
</dbReference>
<dbReference type="InterPro" id="IPR029044">
    <property type="entry name" value="Nucleotide-diphossugar_trans"/>
</dbReference>
<dbReference type="Gene3D" id="3.90.550.10">
    <property type="entry name" value="Spore Coat Polysaccharide Biosynthesis Protein SpsA, Chain A"/>
    <property type="match status" value="1"/>
</dbReference>
<evidence type="ECO:0000256" key="3">
    <source>
        <dbReference type="ARBA" id="ARBA00022676"/>
    </source>
</evidence>
<dbReference type="Pfam" id="PF00535">
    <property type="entry name" value="Glycos_transf_2"/>
    <property type="match status" value="1"/>
</dbReference>
<name>A0A9X7YEW9_SPHYA</name>
<evidence type="ECO:0000256" key="5">
    <source>
        <dbReference type="ARBA" id="ARBA00023136"/>
    </source>
</evidence>
<reference evidence="7 8" key="1">
    <citation type="submission" date="2020-07" db="EMBL/GenBank/DDBJ databases">
        <title>Whole genome sequence of Sphingobium yanoikuyae A3.</title>
        <authorList>
            <person name="Han S.-S."/>
        </authorList>
    </citation>
    <scope>NUCLEOTIDE SEQUENCE [LARGE SCALE GENOMIC DNA]</scope>
    <source>
        <strain evidence="7 8">A3</strain>
    </source>
</reference>
<evidence type="ECO:0000256" key="2">
    <source>
        <dbReference type="ARBA" id="ARBA00022475"/>
    </source>
</evidence>
<evidence type="ECO:0000256" key="1">
    <source>
        <dbReference type="ARBA" id="ARBA00004236"/>
    </source>
</evidence>
<feature type="domain" description="Glycosyltransferase 2-like" evidence="6">
    <location>
        <begin position="6"/>
        <end position="126"/>
    </location>
</feature>
<evidence type="ECO:0000313" key="8">
    <source>
        <dbReference type="Proteomes" id="UP000515377"/>
    </source>
</evidence>
<dbReference type="EMBL" id="CP060122">
    <property type="protein sequence ID" value="QNG47934.1"/>
    <property type="molecule type" value="Genomic_DNA"/>
</dbReference>
<sequence>MRPPVCVCIPARNEVERIGRLIEALAQQTVQTFAVAICVNNSSDATHAKAVEATLRSNAGFALHIVQRVFEPELAHAGSARRAAMDMGADLLTPGGLLLSTDADCRPPADWIEANLAHFSPERIIGGRIELDELEADMAPAIFRLRRRFDAYWEAVRAIEDKIDPVAWDMPPRHGDHTGASLALSVGLYRRAGGVPLLPTGEDRALVEAAIKAGGKLVHPNAVWTRASSRTAGRANGGMAADMQRWIDCAASAEIPMVPAFSHWEKRAGWRLLTRAKMGVTACLEAERALPPMPCDMPLPDMAEAEISAVQ</sequence>
<dbReference type="SUPFAM" id="SSF53448">
    <property type="entry name" value="Nucleotide-diphospho-sugar transferases"/>
    <property type="match status" value="1"/>
</dbReference>
<evidence type="ECO:0000259" key="6">
    <source>
        <dbReference type="Pfam" id="PF00535"/>
    </source>
</evidence>
<protein>
    <submittedName>
        <fullName evidence="7">Glycosyltransferase</fullName>
    </submittedName>
</protein>
<dbReference type="CDD" id="cd00761">
    <property type="entry name" value="Glyco_tranf_GTA_type"/>
    <property type="match status" value="1"/>
</dbReference>
<gene>
    <name evidence="7" type="ORF">H3V42_10295</name>
</gene>
<keyword evidence="4" id="KW-0808">Transferase</keyword>
<keyword evidence="5" id="KW-0472">Membrane</keyword>
<dbReference type="GO" id="GO:0016757">
    <property type="term" value="F:glycosyltransferase activity"/>
    <property type="evidence" value="ECO:0007669"/>
    <property type="project" value="UniProtKB-KW"/>
</dbReference>
<dbReference type="GO" id="GO:0005886">
    <property type="term" value="C:plasma membrane"/>
    <property type="evidence" value="ECO:0007669"/>
    <property type="project" value="UniProtKB-SubCell"/>
</dbReference>
<organism evidence="7 8">
    <name type="scientific">Sphingobium yanoikuyae</name>
    <name type="common">Sphingomonas yanoikuyae</name>
    <dbReference type="NCBI Taxonomy" id="13690"/>
    <lineage>
        <taxon>Bacteria</taxon>
        <taxon>Pseudomonadati</taxon>
        <taxon>Pseudomonadota</taxon>
        <taxon>Alphaproteobacteria</taxon>
        <taxon>Sphingomonadales</taxon>
        <taxon>Sphingomonadaceae</taxon>
        <taxon>Sphingobium</taxon>
    </lineage>
</organism>
<dbReference type="PANTHER" id="PTHR43646:SF2">
    <property type="entry name" value="GLYCOSYLTRANSFERASE 2-LIKE DOMAIN-CONTAINING PROTEIN"/>
    <property type="match status" value="1"/>
</dbReference>
<keyword evidence="3" id="KW-0328">Glycosyltransferase</keyword>
<dbReference type="PANTHER" id="PTHR43646">
    <property type="entry name" value="GLYCOSYLTRANSFERASE"/>
    <property type="match status" value="1"/>
</dbReference>